<dbReference type="InterPro" id="IPR027443">
    <property type="entry name" value="IPNS-like_sf"/>
</dbReference>
<evidence type="ECO:0000313" key="4">
    <source>
        <dbReference type="EMBL" id="KAB2569595.1"/>
    </source>
</evidence>
<gene>
    <name evidence="4" type="primary">GA20OX3</name>
    <name evidence="4" type="ORF">DBV05_g11737</name>
</gene>
<dbReference type="InterPro" id="IPR026992">
    <property type="entry name" value="DIOX_N"/>
</dbReference>
<dbReference type="Pfam" id="PF03171">
    <property type="entry name" value="2OG-FeII_Oxy"/>
    <property type="match status" value="1"/>
</dbReference>
<dbReference type="SUPFAM" id="SSF51197">
    <property type="entry name" value="Clavaminate synthase-like"/>
    <property type="match status" value="1"/>
</dbReference>
<protein>
    <submittedName>
        <fullName evidence="4">Gibberellin 20 oxidase 3</fullName>
    </submittedName>
</protein>
<dbReference type="PANTHER" id="PTHR47990">
    <property type="entry name" value="2-OXOGLUTARATE (2OG) AND FE(II)-DEPENDENT OXYGENASE SUPERFAMILY PROTEIN-RELATED"/>
    <property type="match status" value="1"/>
</dbReference>
<accession>A0A5N5CW68</accession>
<proteinExistence type="inferred from homology"/>
<dbReference type="GO" id="GO:0046872">
    <property type="term" value="F:metal ion binding"/>
    <property type="evidence" value="ECO:0007669"/>
    <property type="project" value="UniProtKB-KW"/>
</dbReference>
<keyword evidence="2" id="KW-0408">Iron</keyword>
<reference evidence="4 5" key="1">
    <citation type="journal article" date="2019" name="Sci. Rep.">
        <title>A multi-omics analysis of the grapevine pathogen Lasiodiplodia theobromae reveals that temperature affects the expression of virulence- and pathogenicity-related genes.</title>
        <authorList>
            <person name="Felix C."/>
            <person name="Meneses R."/>
            <person name="Goncalves M.F.M."/>
            <person name="Tilleman L."/>
            <person name="Duarte A.S."/>
            <person name="Jorrin-Novo J.V."/>
            <person name="Van de Peer Y."/>
            <person name="Deforce D."/>
            <person name="Van Nieuwerburgh F."/>
            <person name="Esteves A.C."/>
            <person name="Alves A."/>
        </authorList>
    </citation>
    <scope>NUCLEOTIDE SEQUENCE [LARGE SCALE GENOMIC DNA]</scope>
    <source>
        <strain evidence="4 5">LA-SOL3</strain>
    </source>
</reference>
<evidence type="ECO:0000256" key="1">
    <source>
        <dbReference type="ARBA" id="ARBA00008056"/>
    </source>
</evidence>
<dbReference type="Pfam" id="PF14226">
    <property type="entry name" value="DIOX_N"/>
    <property type="match status" value="1"/>
</dbReference>
<dbReference type="EMBL" id="VCHE01000183">
    <property type="protein sequence ID" value="KAB2569595.1"/>
    <property type="molecule type" value="Genomic_DNA"/>
</dbReference>
<dbReference type="OrthoDB" id="288590at2759"/>
<name>A0A5N5CW68_9PEZI</name>
<evidence type="ECO:0000256" key="2">
    <source>
        <dbReference type="RuleBase" id="RU003682"/>
    </source>
</evidence>
<dbReference type="AlphaFoldDB" id="A0A5N5CW68"/>
<dbReference type="GO" id="GO:0016491">
    <property type="term" value="F:oxidoreductase activity"/>
    <property type="evidence" value="ECO:0007669"/>
    <property type="project" value="UniProtKB-KW"/>
</dbReference>
<comment type="caution">
    <text evidence="4">The sequence shown here is derived from an EMBL/GenBank/DDBJ whole genome shotgun (WGS) entry which is preliminary data.</text>
</comment>
<dbReference type="Gene3D" id="2.60.120.330">
    <property type="entry name" value="B-lactam Antibiotic, Isopenicillin N Synthase, Chain"/>
    <property type="match status" value="1"/>
</dbReference>
<dbReference type="InterPro" id="IPR005123">
    <property type="entry name" value="Oxoglu/Fe-dep_dioxygenase_dom"/>
</dbReference>
<organism evidence="4 5">
    <name type="scientific">Lasiodiplodia theobromae</name>
    <dbReference type="NCBI Taxonomy" id="45133"/>
    <lineage>
        <taxon>Eukaryota</taxon>
        <taxon>Fungi</taxon>
        <taxon>Dikarya</taxon>
        <taxon>Ascomycota</taxon>
        <taxon>Pezizomycotina</taxon>
        <taxon>Dothideomycetes</taxon>
        <taxon>Dothideomycetes incertae sedis</taxon>
        <taxon>Botryosphaeriales</taxon>
        <taxon>Botryosphaeriaceae</taxon>
        <taxon>Lasiodiplodia</taxon>
    </lineage>
</organism>
<keyword evidence="5" id="KW-1185">Reference proteome</keyword>
<keyword evidence="2" id="KW-0479">Metal-binding</keyword>
<comment type="similarity">
    <text evidence="1 2">Belongs to the iron/ascorbate-dependent oxidoreductase family.</text>
</comment>
<keyword evidence="2" id="KW-0560">Oxidoreductase</keyword>
<evidence type="ECO:0000313" key="5">
    <source>
        <dbReference type="Proteomes" id="UP000325902"/>
    </source>
</evidence>
<evidence type="ECO:0000259" key="3">
    <source>
        <dbReference type="PROSITE" id="PS51471"/>
    </source>
</evidence>
<dbReference type="InterPro" id="IPR044861">
    <property type="entry name" value="IPNS-like_FE2OG_OXY"/>
</dbReference>
<dbReference type="PROSITE" id="PS51471">
    <property type="entry name" value="FE2OG_OXY"/>
    <property type="match status" value="1"/>
</dbReference>
<sequence length="333" mass="37801">MDFPQLDYADVTSGDPVRQSKFATELVKSFETFGFASIINHEVPEETIKECFQYSRKFFALPHETKMLSKHPQGIAPRGYSFVGQENLSSLTRADRNMDKYVETKESWDQGAPNDIPNPTNWAATEAIPGFRDFMEKMFNTMHDFEERLLVSLAVGLGLPATHFDLMHTDRVNEFRLLHYPEVKVKDILAPDTTQRTRASEHTDFGSLTLLFQDSVGGLEVEAHNQPGTFYPIKAASPAMIINIGDSMQRWTNDRLRSTCHRVTVPPAMRKASEDGTDDAVIPSRYSIVFFGKPNRDVSLYPFPQFMKSGTKYPDITAGEYNHLRVITTQPYV</sequence>
<dbReference type="InterPro" id="IPR050231">
    <property type="entry name" value="Iron_ascorbate_oxido_reductase"/>
</dbReference>
<dbReference type="GO" id="GO:0044283">
    <property type="term" value="P:small molecule biosynthetic process"/>
    <property type="evidence" value="ECO:0007669"/>
    <property type="project" value="UniProtKB-ARBA"/>
</dbReference>
<feature type="domain" description="Fe2OG dioxygenase" evidence="3">
    <location>
        <begin position="171"/>
        <end position="294"/>
    </location>
</feature>
<dbReference type="Proteomes" id="UP000325902">
    <property type="component" value="Unassembled WGS sequence"/>
</dbReference>